<organism evidence="1 2">
    <name type="scientific">Asbolus verrucosus</name>
    <name type="common">Desert ironclad beetle</name>
    <dbReference type="NCBI Taxonomy" id="1661398"/>
    <lineage>
        <taxon>Eukaryota</taxon>
        <taxon>Metazoa</taxon>
        <taxon>Ecdysozoa</taxon>
        <taxon>Arthropoda</taxon>
        <taxon>Hexapoda</taxon>
        <taxon>Insecta</taxon>
        <taxon>Pterygota</taxon>
        <taxon>Neoptera</taxon>
        <taxon>Endopterygota</taxon>
        <taxon>Coleoptera</taxon>
        <taxon>Polyphaga</taxon>
        <taxon>Cucujiformia</taxon>
        <taxon>Tenebrionidae</taxon>
        <taxon>Pimeliinae</taxon>
        <taxon>Asbolus</taxon>
    </lineage>
</organism>
<evidence type="ECO:0000313" key="1">
    <source>
        <dbReference type="EMBL" id="RZC41122.1"/>
    </source>
</evidence>
<sequence length="64" mass="7721">MVILEFYMPRIHNISLMFCGADLPQIDVPLWLVNQKFSFSKHVKETNWMEEFFCQGQKPMVIWQ</sequence>
<gene>
    <name evidence="1" type="ORF">BDFB_008693</name>
</gene>
<keyword evidence="2" id="KW-1185">Reference proteome</keyword>
<evidence type="ECO:0000313" key="2">
    <source>
        <dbReference type="Proteomes" id="UP000292052"/>
    </source>
</evidence>
<dbReference type="AlphaFoldDB" id="A0A482W7K4"/>
<dbReference type="EMBL" id="QDEB01020040">
    <property type="protein sequence ID" value="RZC41122.1"/>
    <property type="molecule type" value="Genomic_DNA"/>
</dbReference>
<comment type="caution">
    <text evidence="1">The sequence shown here is derived from an EMBL/GenBank/DDBJ whole genome shotgun (WGS) entry which is preliminary data.</text>
</comment>
<dbReference type="Proteomes" id="UP000292052">
    <property type="component" value="Unassembled WGS sequence"/>
</dbReference>
<accession>A0A482W7K4</accession>
<reference evidence="1 2" key="1">
    <citation type="submission" date="2017-03" db="EMBL/GenBank/DDBJ databases">
        <title>Genome of the blue death feigning beetle - Asbolus verrucosus.</title>
        <authorList>
            <person name="Rider S.D."/>
        </authorList>
    </citation>
    <scope>NUCLEOTIDE SEQUENCE [LARGE SCALE GENOMIC DNA]</scope>
    <source>
        <strain evidence="1">Butters</strain>
        <tissue evidence="1">Head and leg muscle</tissue>
    </source>
</reference>
<name>A0A482W7K4_ASBVE</name>
<protein>
    <submittedName>
        <fullName evidence="1">Uncharacterized protein</fullName>
    </submittedName>
</protein>
<proteinExistence type="predicted"/>